<dbReference type="PANTHER" id="PTHR16276">
    <property type="entry name" value="PENTATRICOPEPTIDE REPEAT DOMAIN-CONTAINING PROTEIN 3"/>
    <property type="match status" value="1"/>
</dbReference>
<evidence type="ECO:0000256" key="2">
    <source>
        <dbReference type="ARBA" id="ARBA00008551"/>
    </source>
</evidence>
<keyword evidence="6" id="KW-0694">RNA-binding</keyword>
<keyword evidence="8" id="KW-0689">Ribosomal protein</keyword>
<feature type="repeat" description="PPR" evidence="12">
    <location>
        <begin position="315"/>
        <end position="351"/>
    </location>
</feature>
<evidence type="ECO:0000256" key="3">
    <source>
        <dbReference type="ARBA" id="ARBA00022730"/>
    </source>
</evidence>
<dbReference type="GO" id="GO:0019843">
    <property type="term" value="F:rRNA binding"/>
    <property type="evidence" value="ECO:0007669"/>
    <property type="project" value="UniProtKB-KW"/>
</dbReference>
<evidence type="ECO:0000313" key="14">
    <source>
        <dbReference type="Proteomes" id="UP000472277"/>
    </source>
</evidence>
<dbReference type="PROSITE" id="PS51375">
    <property type="entry name" value="PPR"/>
    <property type="match status" value="1"/>
</dbReference>
<reference evidence="13" key="1">
    <citation type="submission" date="2025-08" db="UniProtKB">
        <authorList>
            <consortium name="Ensembl"/>
        </authorList>
    </citation>
    <scope>IDENTIFICATION</scope>
</reference>
<dbReference type="GO" id="GO:0043024">
    <property type="term" value="F:ribosomal small subunit binding"/>
    <property type="evidence" value="ECO:0007669"/>
    <property type="project" value="InterPro"/>
</dbReference>
<dbReference type="GO" id="GO:0005739">
    <property type="term" value="C:mitochondrion"/>
    <property type="evidence" value="ECO:0007669"/>
    <property type="project" value="UniProtKB-SubCell"/>
</dbReference>
<evidence type="ECO:0000256" key="10">
    <source>
        <dbReference type="ARBA" id="ARBA00023274"/>
    </source>
</evidence>
<dbReference type="InterPro" id="IPR002885">
    <property type="entry name" value="PPR_rpt"/>
</dbReference>
<evidence type="ECO:0000256" key="7">
    <source>
        <dbReference type="ARBA" id="ARBA00022946"/>
    </source>
</evidence>
<evidence type="ECO:0000256" key="8">
    <source>
        <dbReference type="ARBA" id="ARBA00022980"/>
    </source>
</evidence>
<keyword evidence="7" id="KW-0809">Transit peptide</keyword>
<dbReference type="GO" id="GO:0006417">
    <property type="term" value="P:regulation of translation"/>
    <property type="evidence" value="ECO:0007669"/>
    <property type="project" value="UniProtKB-KW"/>
</dbReference>
<dbReference type="Ensembl" id="ENSSTUT00000075075.1">
    <property type="protein sequence ID" value="ENSSTUP00000070709.1"/>
    <property type="gene ID" value="ENSSTUG00000030973.1"/>
</dbReference>
<evidence type="ECO:0000256" key="4">
    <source>
        <dbReference type="ARBA" id="ARBA00022737"/>
    </source>
</evidence>
<dbReference type="GO" id="GO:0032543">
    <property type="term" value="P:mitochondrial translation"/>
    <property type="evidence" value="ECO:0007669"/>
    <property type="project" value="InterPro"/>
</dbReference>
<evidence type="ECO:0000256" key="5">
    <source>
        <dbReference type="ARBA" id="ARBA00022845"/>
    </source>
</evidence>
<sequence length="642" mass="73453">NCFYCMRSLHELCKIHMRYEARILQHVGPSSSWTVPLGVRSEKKARILIQLKIKWAVLQALASTVNRDPTAPHYMFQDDPYLTPRTSAEFKLYSLSQESGRMAANHIVNKNPKFFQKDFAEPHIPCLMPETMELRIEEVSEAALLERIMLRKVKAAVDMYDQLLQAGTTVSTDAANDLLDLICLYGDRDPVQDDKPEAEDVQEEGRRRKGRLRRASDLVRIVWRENNNAERIFNLLPERDTRAYSALIRGMVKYGAHVKAFNAYTDMLNNRLTADVHTFNALISAAPEVRERYTEKWDLIVDLLKQMNEQKVKPDLLTFNALLKALRRCGSLARAQSLHTLSEMKAMGIAPSLASFDHVLGIFYKAGQTDILQEVMTEVAGRTFVAQDPDDGMPACLDTKDIEAAYRVHDLLSVGENWRLLGDSFQQSIYLMFNLLCMMEHIDVVLKWYKELIPSLYYPNPQGMRDLLQALDTDNRLDMIPQIWKDIRRMGHDNKSDLVEELLSLMARDKHSPEIQESFAVCALDVRSLYEQGQGARMALEWTATAMTNITSVLLAAQKKQQAWDMLKLFKTKNRVPSEELMEEFLASINDPQHAMELVQISASFCLPSTPKLAERVLQEFELSEEQKTILSELEVSTEVSE</sequence>
<evidence type="ECO:0000313" key="13">
    <source>
        <dbReference type="Ensembl" id="ENSSTUP00000070709.1"/>
    </source>
</evidence>
<protein>
    <recommendedName>
        <fullName evidence="11">Small ribosomal subunit protein mS39</fullName>
    </recommendedName>
</protein>
<dbReference type="AlphaFoldDB" id="A0A674BH10"/>
<dbReference type="Gene3D" id="1.25.40.10">
    <property type="entry name" value="Tetratricopeptide repeat domain"/>
    <property type="match status" value="2"/>
</dbReference>
<keyword evidence="3" id="KW-0699">rRNA-binding</keyword>
<evidence type="ECO:0000256" key="6">
    <source>
        <dbReference type="ARBA" id="ARBA00022884"/>
    </source>
</evidence>
<dbReference type="InterPro" id="IPR055063">
    <property type="entry name" value="Rib_mS39_PPR"/>
</dbReference>
<keyword evidence="4" id="KW-0677">Repeat</keyword>
<gene>
    <name evidence="13" type="primary">PTCD3</name>
    <name evidence="13" type="synonym">ptcd3</name>
</gene>
<dbReference type="InterPro" id="IPR011990">
    <property type="entry name" value="TPR-like_helical_dom_sf"/>
</dbReference>
<keyword evidence="9" id="KW-0496">Mitochondrion</keyword>
<proteinExistence type="inferred from homology"/>
<dbReference type="GeneTree" id="ENSGT00390000016876"/>
<comment type="similarity">
    <text evidence="2">Belongs to the mitochondrion-specific ribosomal protein mS39 family.</text>
</comment>
<keyword evidence="14" id="KW-1185">Reference proteome</keyword>
<comment type="subcellular location">
    <subcellularLocation>
        <location evidence="1">Mitochondrion</location>
    </subcellularLocation>
</comment>
<dbReference type="Pfam" id="PF13812">
    <property type="entry name" value="PPR_3"/>
    <property type="match status" value="1"/>
</dbReference>
<dbReference type="PANTHER" id="PTHR16276:SF1">
    <property type="entry name" value="SMALL RIBOSOMAL SUBUNIT PROTEIN MS39"/>
    <property type="match status" value="1"/>
</dbReference>
<name>A0A674BH10_SALTR</name>
<dbReference type="InterPro" id="IPR037387">
    <property type="entry name" value="PTCD3"/>
</dbReference>
<dbReference type="GO" id="GO:1990904">
    <property type="term" value="C:ribonucleoprotein complex"/>
    <property type="evidence" value="ECO:0007669"/>
    <property type="project" value="UniProtKB-KW"/>
</dbReference>
<evidence type="ECO:0000256" key="12">
    <source>
        <dbReference type="PROSITE-ProRule" id="PRU00708"/>
    </source>
</evidence>
<dbReference type="Proteomes" id="UP000472277">
    <property type="component" value="Chromosome 13"/>
</dbReference>
<evidence type="ECO:0000256" key="1">
    <source>
        <dbReference type="ARBA" id="ARBA00004173"/>
    </source>
</evidence>
<keyword evidence="10" id="KW-0687">Ribonucleoprotein</keyword>
<accession>A0A674BH10</accession>
<evidence type="ECO:0000256" key="9">
    <source>
        <dbReference type="ARBA" id="ARBA00023128"/>
    </source>
</evidence>
<dbReference type="GO" id="GO:0005840">
    <property type="term" value="C:ribosome"/>
    <property type="evidence" value="ECO:0007669"/>
    <property type="project" value="UniProtKB-KW"/>
</dbReference>
<organism evidence="13 14">
    <name type="scientific">Salmo trutta</name>
    <name type="common">Brown trout</name>
    <dbReference type="NCBI Taxonomy" id="8032"/>
    <lineage>
        <taxon>Eukaryota</taxon>
        <taxon>Metazoa</taxon>
        <taxon>Chordata</taxon>
        <taxon>Craniata</taxon>
        <taxon>Vertebrata</taxon>
        <taxon>Euteleostomi</taxon>
        <taxon>Actinopterygii</taxon>
        <taxon>Neopterygii</taxon>
        <taxon>Teleostei</taxon>
        <taxon>Protacanthopterygii</taxon>
        <taxon>Salmoniformes</taxon>
        <taxon>Salmonidae</taxon>
        <taxon>Salmoninae</taxon>
        <taxon>Salmo</taxon>
    </lineage>
</organism>
<keyword evidence="5" id="KW-0810">Translation regulation</keyword>
<evidence type="ECO:0000256" key="11">
    <source>
        <dbReference type="ARBA" id="ARBA00035134"/>
    </source>
</evidence>
<reference evidence="13" key="2">
    <citation type="submission" date="2025-09" db="UniProtKB">
        <authorList>
            <consortium name="Ensembl"/>
        </authorList>
    </citation>
    <scope>IDENTIFICATION</scope>
</reference>
<dbReference type="Pfam" id="PF22330">
    <property type="entry name" value="Rib_mS39_PPR"/>
    <property type="match status" value="1"/>
</dbReference>